<evidence type="ECO:0000313" key="1">
    <source>
        <dbReference type="EMBL" id="OAQ21316.1"/>
    </source>
</evidence>
<dbReference type="Proteomes" id="UP000078390">
    <property type="component" value="Unassembled WGS sequence"/>
</dbReference>
<reference evidence="1 2" key="1">
    <citation type="submission" date="2016-04" db="EMBL/GenBank/DDBJ databases">
        <title>Genome analysis of Thermosulfurimonas dismutans, the first thermophilic sulfur-disproportionating bacterium of the phylum Thermodesulfobacteria.</title>
        <authorList>
            <person name="Mardanov A.V."/>
            <person name="Beletsky A.V."/>
            <person name="Kadnikov V.V."/>
            <person name="Slobodkin A.I."/>
            <person name="Ravin N.V."/>
        </authorList>
    </citation>
    <scope>NUCLEOTIDE SEQUENCE [LARGE SCALE GENOMIC DNA]</scope>
    <source>
        <strain evidence="1 2">S95</strain>
    </source>
</reference>
<comment type="caution">
    <text evidence="1">The sequence shown here is derived from an EMBL/GenBank/DDBJ whole genome shotgun (WGS) entry which is preliminary data.</text>
</comment>
<sequence length="43" mass="4999">MLGRAFDFDASCHKPDVSFLGFYVKTYLLNGMMIAKRKNRKEV</sequence>
<accession>A0A179D5J4</accession>
<evidence type="ECO:0000313" key="2">
    <source>
        <dbReference type="Proteomes" id="UP000078390"/>
    </source>
</evidence>
<dbReference type="AlphaFoldDB" id="A0A179D5J4"/>
<protein>
    <submittedName>
        <fullName evidence="1">Uncharacterized protein</fullName>
    </submittedName>
</protein>
<organism evidence="1 2">
    <name type="scientific">Thermosulfurimonas dismutans</name>
    <dbReference type="NCBI Taxonomy" id="999894"/>
    <lineage>
        <taxon>Bacteria</taxon>
        <taxon>Pseudomonadati</taxon>
        <taxon>Thermodesulfobacteriota</taxon>
        <taxon>Thermodesulfobacteria</taxon>
        <taxon>Thermodesulfobacteriales</taxon>
        <taxon>Thermodesulfobacteriaceae</taxon>
        <taxon>Thermosulfurimonas</taxon>
    </lineage>
</organism>
<proteinExistence type="predicted"/>
<name>A0A179D5J4_9BACT</name>
<keyword evidence="2" id="KW-1185">Reference proteome</keyword>
<dbReference type="EMBL" id="LWLG01000002">
    <property type="protein sequence ID" value="OAQ21316.1"/>
    <property type="molecule type" value="Genomic_DNA"/>
</dbReference>
<gene>
    <name evidence="1" type="ORF">TDIS_0536</name>
</gene>